<dbReference type="RefSeq" id="WP_186770307.1">
    <property type="nucleotide sequence ID" value="NZ_JACOMF010000008.1"/>
</dbReference>
<keyword evidence="2" id="KW-1185">Reference proteome</keyword>
<name>A0A9X0QYP4_9PROT</name>
<organism evidence="1 2">
    <name type="scientific">Siccirubricoccus deserti</name>
    <dbReference type="NCBI Taxonomy" id="2013562"/>
    <lineage>
        <taxon>Bacteria</taxon>
        <taxon>Pseudomonadati</taxon>
        <taxon>Pseudomonadota</taxon>
        <taxon>Alphaproteobacteria</taxon>
        <taxon>Acetobacterales</taxon>
        <taxon>Roseomonadaceae</taxon>
        <taxon>Siccirubricoccus</taxon>
    </lineage>
</organism>
<evidence type="ECO:0000313" key="2">
    <source>
        <dbReference type="Proteomes" id="UP000600101"/>
    </source>
</evidence>
<reference evidence="1" key="1">
    <citation type="submission" date="2020-08" db="EMBL/GenBank/DDBJ databases">
        <authorList>
            <person name="Hu Y."/>
            <person name="Nguyen S.V."/>
            <person name="Li F."/>
            <person name="Fanning S."/>
        </authorList>
    </citation>
    <scope>NUCLEOTIDE SEQUENCE</scope>
    <source>
        <strain evidence="1">SYSU D8009</strain>
    </source>
</reference>
<sequence>MEPELVVPTMEAIRRWSGVSVPNAAARLGLADHAVLIAELAALRGSMVFEDEPSSFEAALRACREPGA</sequence>
<gene>
    <name evidence="1" type="ORF">H7965_09350</name>
</gene>
<proteinExistence type="predicted"/>
<dbReference type="EMBL" id="JACOMF010000008">
    <property type="protein sequence ID" value="MBC4015532.1"/>
    <property type="molecule type" value="Genomic_DNA"/>
</dbReference>
<comment type="caution">
    <text evidence="1">The sequence shown here is derived from an EMBL/GenBank/DDBJ whole genome shotgun (WGS) entry which is preliminary data.</text>
</comment>
<accession>A0A9X0QYP4</accession>
<dbReference type="AlphaFoldDB" id="A0A9X0QYP4"/>
<evidence type="ECO:0000313" key="1">
    <source>
        <dbReference type="EMBL" id="MBC4015532.1"/>
    </source>
</evidence>
<dbReference type="Proteomes" id="UP000600101">
    <property type="component" value="Unassembled WGS sequence"/>
</dbReference>
<protein>
    <submittedName>
        <fullName evidence="1">Uncharacterized protein</fullName>
    </submittedName>
</protein>